<organism evidence="2 3">
    <name type="scientific">Dongia rigui</name>
    <dbReference type="NCBI Taxonomy" id="940149"/>
    <lineage>
        <taxon>Bacteria</taxon>
        <taxon>Pseudomonadati</taxon>
        <taxon>Pseudomonadota</taxon>
        <taxon>Alphaproteobacteria</taxon>
        <taxon>Rhodospirillales</taxon>
        <taxon>Dongiaceae</taxon>
        <taxon>Dongia</taxon>
    </lineage>
</organism>
<comment type="caution">
    <text evidence="2">The sequence shown here is derived from an EMBL/GenBank/DDBJ whole genome shotgun (WGS) entry which is preliminary data.</text>
</comment>
<dbReference type="EMBL" id="JAXCLX010000001">
    <property type="protein sequence ID" value="MDY0870734.1"/>
    <property type="molecule type" value="Genomic_DNA"/>
</dbReference>
<evidence type="ECO:0000313" key="2">
    <source>
        <dbReference type="EMBL" id="MDY0870734.1"/>
    </source>
</evidence>
<gene>
    <name evidence="2" type="ORF">SMD31_02330</name>
</gene>
<protein>
    <submittedName>
        <fullName evidence="2">Uncharacterized protein</fullName>
    </submittedName>
</protein>
<evidence type="ECO:0000256" key="1">
    <source>
        <dbReference type="SAM" id="Phobius"/>
    </source>
</evidence>
<feature type="transmembrane region" description="Helical" evidence="1">
    <location>
        <begin position="40"/>
        <end position="61"/>
    </location>
</feature>
<feature type="transmembrane region" description="Helical" evidence="1">
    <location>
        <begin position="17"/>
        <end position="34"/>
    </location>
</feature>
<dbReference type="Proteomes" id="UP001271769">
    <property type="component" value="Unassembled WGS sequence"/>
</dbReference>
<accession>A0ABU5DTT4</accession>
<name>A0ABU5DTT4_9PROT</name>
<dbReference type="RefSeq" id="WP_320499060.1">
    <property type="nucleotide sequence ID" value="NZ_JAXCLX010000001.1"/>
</dbReference>
<keyword evidence="1" id="KW-0472">Membrane</keyword>
<sequence length="67" mass="7079">MKAELDHSVKADLERNGFMLLLGLFALAGLYVASRAGGGIPYLGGIGFSLICVAGLFYSIAKVKAFR</sequence>
<keyword evidence="3" id="KW-1185">Reference proteome</keyword>
<keyword evidence="1" id="KW-0812">Transmembrane</keyword>
<reference evidence="2 3" key="1">
    <citation type="journal article" date="2013" name="Antonie Van Leeuwenhoek">
        <title>Dongia rigui sp. nov., isolated from freshwater of a large wetland in Korea.</title>
        <authorList>
            <person name="Baik K.S."/>
            <person name="Hwang Y.M."/>
            <person name="Choi J.S."/>
            <person name="Kwon J."/>
            <person name="Seong C.N."/>
        </authorList>
    </citation>
    <scope>NUCLEOTIDE SEQUENCE [LARGE SCALE GENOMIC DNA]</scope>
    <source>
        <strain evidence="2 3">04SU4-P</strain>
    </source>
</reference>
<keyword evidence="1" id="KW-1133">Transmembrane helix</keyword>
<evidence type="ECO:0000313" key="3">
    <source>
        <dbReference type="Proteomes" id="UP001271769"/>
    </source>
</evidence>
<proteinExistence type="predicted"/>